<dbReference type="Proteomes" id="UP001642520">
    <property type="component" value="Unassembled WGS sequence"/>
</dbReference>
<evidence type="ECO:0000256" key="2">
    <source>
        <dbReference type="ARBA" id="ARBA00022576"/>
    </source>
</evidence>
<keyword evidence="3" id="KW-0808">Transferase</keyword>
<keyword evidence="7" id="KW-1185">Reference proteome</keyword>
<reference evidence="6 7" key="1">
    <citation type="submission" date="2024-08" db="EMBL/GenBank/DDBJ databases">
        <authorList>
            <person name="Will J Nash"/>
            <person name="Angela Man"/>
            <person name="Seanna McTaggart"/>
            <person name="Kendall Baker"/>
            <person name="Tom Barker"/>
            <person name="Leah Catchpole"/>
            <person name="Alex Durrant"/>
            <person name="Karim Gharbi"/>
            <person name="Naomi Irish"/>
            <person name="Gemy Kaithakottil"/>
            <person name="Debby Ku"/>
            <person name="Aaliyah Providence"/>
            <person name="Felix Shaw"/>
            <person name="David Swarbreck"/>
            <person name="Chris Watkins"/>
            <person name="Ann M. McCartney"/>
            <person name="Giulio Formenti"/>
            <person name="Alice Mouton"/>
            <person name="Noel Vella"/>
            <person name="Bjorn M von Reumont"/>
            <person name="Adriana Vella"/>
            <person name="Wilfried Haerty"/>
        </authorList>
    </citation>
    <scope>NUCLEOTIDE SEQUENCE [LARGE SCALE GENOMIC DNA]</scope>
</reference>
<evidence type="ECO:0000256" key="3">
    <source>
        <dbReference type="ARBA" id="ARBA00022679"/>
    </source>
</evidence>
<keyword evidence="2" id="KW-0032">Aminotransferase</keyword>
<dbReference type="PANTHER" id="PTHR42790">
    <property type="entry name" value="AMINOTRANSFERASE"/>
    <property type="match status" value="1"/>
</dbReference>
<evidence type="ECO:0000259" key="5">
    <source>
        <dbReference type="Pfam" id="PF00155"/>
    </source>
</evidence>
<dbReference type="Pfam" id="PF00155">
    <property type="entry name" value="Aminotran_1_2"/>
    <property type="match status" value="1"/>
</dbReference>
<dbReference type="InterPro" id="IPR015424">
    <property type="entry name" value="PyrdxlP-dep_Trfase"/>
</dbReference>
<dbReference type="InterPro" id="IPR004839">
    <property type="entry name" value="Aminotransferase_I/II_large"/>
</dbReference>
<sequence length="422" mass="48480">MNYARFFTNITNRRKTSMLRDLTSKFMKTENGISLATGMPNAKMFPFEEIVVTYKGGVKITLAGEELAWSLQYGPSQGYRPLLEKMRQFQEYWHKPVQNHWDILVTSGSMEACSMVLEMVIDIGDPIMVQVPTYEGILNAVRKFSMLAPLIPEFIDIAQDQDGIIPENIMKVCEKRIRSGKPMPKLLYVNPTGANPTGTVLTESRRRRIYELAEMYNFLILEDDPYCFLHFVDSKPTTFLELDSSGRVIRLDSFSKVLSAGLRLGVVTANKEIIGKLIKHMTTTSMHASSLSQMLLLKFLDTWGLEGKQQHFNDVQNFYRERRDIMLSIIEKHLTGLAEWNVPKAGMFFWIRIKKMKDVMELASKKCTSQKIFLIPGHAFNYDRSKPDAHLRLCYSYATPEEIDKALSTLAKLIREEIKNED</sequence>
<comment type="caution">
    <text evidence="6">The sequence shown here is derived from an EMBL/GenBank/DDBJ whole genome shotgun (WGS) entry which is preliminary data.</text>
</comment>
<dbReference type="EMBL" id="CAXAJV020001300">
    <property type="protein sequence ID" value="CAL7950899.1"/>
    <property type="molecule type" value="Genomic_DNA"/>
</dbReference>
<dbReference type="SUPFAM" id="SSF53383">
    <property type="entry name" value="PLP-dependent transferases"/>
    <property type="match status" value="1"/>
</dbReference>
<comment type="cofactor">
    <cofactor evidence="1">
        <name>pyridoxal 5'-phosphate</name>
        <dbReference type="ChEBI" id="CHEBI:597326"/>
    </cofactor>
</comment>
<name>A0ABP1PCD8_XYLVO</name>
<dbReference type="Gene3D" id="3.40.640.10">
    <property type="entry name" value="Type I PLP-dependent aspartate aminotransferase-like (Major domain)"/>
    <property type="match status" value="1"/>
</dbReference>
<organism evidence="6 7">
    <name type="scientific">Xylocopa violacea</name>
    <name type="common">Violet carpenter bee</name>
    <name type="synonym">Apis violacea</name>
    <dbReference type="NCBI Taxonomy" id="135666"/>
    <lineage>
        <taxon>Eukaryota</taxon>
        <taxon>Metazoa</taxon>
        <taxon>Ecdysozoa</taxon>
        <taxon>Arthropoda</taxon>
        <taxon>Hexapoda</taxon>
        <taxon>Insecta</taxon>
        <taxon>Pterygota</taxon>
        <taxon>Neoptera</taxon>
        <taxon>Endopterygota</taxon>
        <taxon>Hymenoptera</taxon>
        <taxon>Apocrita</taxon>
        <taxon>Aculeata</taxon>
        <taxon>Apoidea</taxon>
        <taxon>Anthophila</taxon>
        <taxon>Apidae</taxon>
        <taxon>Xylocopa</taxon>
        <taxon>Xylocopa</taxon>
    </lineage>
</organism>
<dbReference type="InterPro" id="IPR050859">
    <property type="entry name" value="Class-I_PLP-dep_aminotransf"/>
</dbReference>
<proteinExistence type="predicted"/>
<protein>
    <recommendedName>
        <fullName evidence="5">Aminotransferase class I/classII large domain-containing protein</fullName>
    </recommendedName>
</protein>
<dbReference type="CDD" id="cd00609">
    <property type="entry name" value="AAT_like"/>
    <property type="match status" value="1"/>
</dbReference>
<dbReference type="PANTHER" id="PTHR42790:SF19">
    <property type="entry name" value="KYNURENINE_ALPHA-AMINOADIPATE AMINOTRANSFERASE, MITOCHONDRIAL"/>
    <property type="match status" value="1"/>
</dbReference>
<evidence type="ECO:0000256" key="1">
    <source>
        <dbReference type="ARBA" id="ARBA00001933"/>
    </source>
</evidence>
<gene>
    <name evidence="6" type="ORF">XYLVIOL_LOCUS10249</name>
</gene>
<keyword evidence="4" id="KW-0663">Pyridoxal phosphate</keyword>
<evidence type="ECO:0000313" key="7">
    <source>
        <dbReference type="Proteomes" id="UP001642520"/>
    </source>
</evidence>
<feature type="domain" description="Aminotransferase class I/classII large" evidence="5">
    <location>
        <begin position="72"/>
        <end position="409"/>
    </location>
</feature>
<evidence type="ECO:0000256" key="4">
    <source>
        <dbReference type="ARBA" id="ARBA00022898"/>
    </source>
</evidence>
<evidence type="ECO:0000313" key="6">
    <source>
        <dbReference type="EMBL" id="CAL7950899.1"/>
    </source>
</evidence>
<dbReference type="InterPro" id="IPR015421">
    <property type="entry name" value="PyrdxlP-dep_Trfase_major"/>
</dbReference>
<accession>A0ABP1PCD8</accession>